<dbReference type="PANTHER" id="PTHR11022">
    <property type="entry name" value="PEPTIDOGLYCAN RECOGNITION PROTEIN"/>
    <property type="match status" value="1"/>
</dbReference>
<feature type="signal peptide" evidence="2">
    <location>
        <begin position="1"/>
        <end position="28"/>
    </location>
</feature>
<evidence type="ECO:0000313" key="4">
    <source>
        <dbReference type="EMBL" id="KAK2141388.1"/>
    </source>
</evidence>
<dbReference type="SUPFAM" id="SSF55846">
    <property type="entry name" value="N-acetylmuramoyl-L-alanine amidase-like"/>
    <property type="match status" value="1"/>
</dbReference>
<dbReference type="InterPro" id="IPR002502">
    <property type="entry name" value="Amidase_domain"/>
</dbReference>
<feature type="domain" description="Peptidoglycan recognition protein family" evidence="3">
    <location>
        <begin position="65"/>
        <end position="219"/>
    </location>
</feature>
<dbReference type="SMART" id="SM00701">
    <property type="entry name" value="PGRP"/>
    <property type="match status" value="1"/>
</dbReference>
<dbReference type="GO" id="GO:0008745">
    <property type="term" value="F:N-acetylmuramoyl-L-alanine amidase activity"/>
    <property type="evidence" value="ECO:0007669"/>
    <property type="project" value="InterPro"/>
</dbReference>
<evidence type="ECO:0000256" key="1">
    <source>
        <dbReference type="ARBA" id="ARBA00007553"/>
    </source>
</evidence>
<dbReference type="PANTHER" id="PTHR11022:SF41">
    <property type="entry name" value="PEPTIDOGLYCAN-RECOGNITION PROTEIN LC-RELATED"/>
    <property type="match status" value="1"/>
</dbReference>
<dbReference type="EMBL" id="JAODUP010001110">
    <property type="protein sequence ID" value="KAK2141388.1"/>
    <property type="molecule type" value="Genomic_DNA"/>
</dbReference>
<evidence type="ECO:0000256" key="2">
    <source>
        <dbReference type="SAM" id="SignalP"/>
    </source>
</evidence>
<dbReference type="Pfam" id="PF01510">
    <property type="entry name" value="Amidase_2"/>
    <property type="match status" value="1"/>
</dbReference>
<name>A0AAD9IW20_9ANNE</name>
<dbReference type="AlphaFoldDB" id="A0AAD9IW20"/>
<keyword evidence="5" id="KW-1185">Reference proteome</keyword>
<protein>
    <recommendedName>
        <fullName evidence="3">Peptidoglycan recognition protein family domain-containing protein</fullName>
    </recommendedName>
</protein>
<comment type="caution">
    <text evidence="4">The sequence shown here is derived from an EMBL/GenBank/DDBJ whole genome shotgun (WGS) entry which is preliminary data.</text>
</comment>
<dbReference type="InterPro" id="IPR015510">
    <property type="entry name" value="PGRP"/>
</dbReference>
<dbReference type="GO" id="GO:0008270">
    <property type="term" value="F:zinc ion binding"/>
    <property type="evidence" value="ECO:0007669"/>
    <property type="project" value="InterPro"/>
</dbReference>
<dbReference type="Proteomes" id="UP001208570">
    <property type="component" value="Unassembled WGS sequence"/>
</dbReference>
<sequence length="237" mass="26392">MNIAKMLAIRVLFCSVLVMAILLQQGEASWIRIRWPTVIAVAAKCYLAGCFSRHQIGKFCEDVTKATIKREEWQAIEPRYVKPVNDIANEVIFWHTGSETCRMFGLSGYNCQKCIQDEHCLKKRISAIQNADLSGGMDDIKYHFLIGQDGVIYEGRGWGVAGAEADHLNAVSMVSMIGDFHKKEPNQASLNALKNLITCGQSSDIISEDFDISTTPEISGEAFFAMIRRCNGLCTDD</sequence>
<dbReference type="GO" id="GO:0009253">
    <property type="term" value="P:peptidoglycan catabolic process"/>
    <property type="evidence" value="ECO:0007669"/>
    <property type="project" value="InterPro"/>
</dbReference>
<evidence type="ECO:0000259" key="3">
    <source>
        <dbReference type="SMART" id="SM00701"/>
    </source>
</evidence>
<feature type="chain" id="PRO_5042178854" description="Peptidoglycan recognition protein family domain-containing protein" evidence="2">
    <location>
        <begin position="29"/>
        <end position="237"/>
    </location>
</feature>
<organism evidence="4 5">
    <name type="scientific">Paralvinella palmiformis</name>
    <dbReference type="NCBI Taxonomy" id="53620"/>
    <lineage>
        <taxon>Eukaryota</taxon>
        <taxon>Metazoa</taxon>
        <taxon>Spiralia</taxon>
        <taxon>Lophotrochozoa</taxon>
        <taxon>Annelida</taxon>
        <taxon>Polychaeta</taxon>
        <taxon>Sedentaria</taxon>
        <taxon>Canalipalpata</taxon>
        <taxon>Terebellida</taxon>
        <taxon>Terebelliformia</taxon>
        <taxon>Alvinellidae</taxon>
        <taxon>Paralvinella</taxon>
    </lineage>
</organism>
<dbReference type="InterPro" id="IPR006619">
    <property type="entry name" value="PGRP_domain_met/bac"/>
</dbReference>
<evidence type="ECO:0000313" key="5">
    <source>
        <dbReference type="Proteomes" id="UP001208570"/>
    </source>
</evidence>
<proteinExistence type="inferred from homology"/>
<comment type="similarity">
    <text evidence="1">Belongs to the N-acetylmuramoyl-L-alanine amidase 2 family.</text>
</comment>
<gene>
    <name evidence="4" type="ORF">LSH36_1110g00034</name>
</gene>
<dbReference type="CDD" id="cd06583">
    <property type="entry name" value="PGRP"/>
    <property type="match status" value="1"/>
</dbReference>
<reference evidence="4" key="1">
    <citation type="journal article" date="2023" name="Mol. Biol. Evol.">
        <title>Third-Generation Sequencing Reveals the Adaptive Role of the Epigenome in Three Deep-Sea Polychaetes.</title>
        <authorList>
            <person name="Perez M."/>
            <person name="Aroh O."/>
            <person name="Sun Y."/>
            <person name="Lan Y."/>
            <person name="Juniper S.K."/>
            <person name="Young C.R."/>
            <person name="Angers B."/>
            <person name="Qian P.Y."/>
        </authorList>
    </citation>
    <scope>NUCLEOTIDE SEQUENCE</scope>
    <source>
        <strain evidence="4">P08H-3</strain>
    </source>
</reference>
<dbReference type="InterPro" id="IPR036505">
    <property type="entry name" value="Amidase/PGRP_sf"/>
</dbReference>
<accession>A0AAD9IW20</accession>
<keyword evidence="2" id="KW-0732">Signal</keyword>
<dbReference type="Gene3D" id="3.40.80.10">
    <property type="entry name" value="Peptidoglycan recognition protein-like"/>
    <property type="match status" value="1"/>
</dbReference>